<dbReference type="AlphaFoldDB" id="A0A1H8YMK8"/>
<dbReference type="STRING" id="394193.SAMN04489732_12715"/>
<evidence type="ECO:0000313" key="3">
    <source>
        <dbReference type="Proteomes" id="UP000198582"/>
    </source>
</evidence>
<evidence type="ECO:0000313" key="2">
    <source>
        <dbReference type="EMBL" id="SEP53420.1"/>
    </source>
</evidence>
<accession>A0A1H8YMK8</accession>
<gene>
    <name evidence="2" type="ORF">SAMN04489732_12715</name>
</gene>
<feature type="signal peptide" evidence="1">
    <location>
        <begin position="1"/>
        <end position="25"/>
    </location>
</feature>
<proteinExistence type="predicted"/>
<organism evidence="2 3">
    <name type="scientific">Amycolatopsis saalfeldensis</name>
    <dbReference type="NCBI Taxonomy" id="394193"/>
    <lineage>
        <taxon>Bacteria</taxon>
        <taxon>Bacillati</taxon>
        <taxon>Actinomycetota</taxon>
        <taxon>Actinomycetes</taxon>
        <taxon>Pseudonocardiales</taxon>
        <taxon>Pseudonocardiaceae</taxon>
        <taxon>Amycolatopsis</taxon>
    </lineage>
</organism>
<evidence type="ECO:0000256" key="1">
    <source>
        <dbReference type="SAM" id="SignalP"/>
    </source>
</evidence>
<reference evidence="3" key="1">
    <citation type="submission" date="2016-10" db="EMBL/GenBank/DDBJ databases">
        <authorList>
            <person name="Varghese N."/>
            <person name="Submissions S."/>
        </authorList>
    </citation>
    <scope>NUCLEOTIDE SEQUENCE [LARGE SCALE GENOMIC DNA]</scope>
    <source>
        <strain evidence="3">DSM 44993</strain>
    </source>
</reference>
<name>A0A1H8YMK8_9PSEU</name>
<dbReference type="Proteomes" id="UP000198582">
    <property type="component" value="Unassembled WGS sequence"/>
</dbReference>
<feature type="chain" id="PRO_5038697444" evidence="1">
    <location>
        <begin position="26"/>
        <end position="295"/>
    </location>
</feature>
<protein>
    <submittedName>
        <fullName evidence="2">Uncharacterized protein</fullName>
    </submittedName>
</protein>
<keyword evidence="1" id="KW-0732">Signal</keyword>
<dbReference type="EMBL" id="FOEF01000027">
    <property type="protein sequence ID" value="SEP53420.1"/>
    <property type="molecule type" value="Genomic_DNA"/>
</dbReference>
<keyword evidence="3" id="KW-1185">Reference proteome</keyword>
<sequence length="295" mass="29952">MQILKMAKRAAALVVFSAAAAVAVAAPAGAQGVATGTLAFSGDAGDYITGGGTYAYSIAANDRLSVTADEAGNHISVGLTGANGDWWSLNLAAPQGQTLAAGTYTDAHRYPFQAPQQPGLDLSGNGRGCNQSTDSFVVQNILFGPHGYVQTLDATFEQHCENGATAARGEIHLANPAPPAELGIGLKVATAGTASTLDGKAGLNGTVECTAPATVTLNGSVTQVKHNVIIRGTYSVQVACTPGAPVPWKASVDPVGTTPYQKGQAEVVTQATALDPVYNTNLSVDDTTVVTLKKA</sequence>